<gene>
    <name evidence="9" type="primary">lldP</name>
    <name evidence="9" type="ORF">J4P90_01465</name>
</gene>
<feature type="transmembrane region" description="Helical" evidence="8">
    <location>
        <begin position="112"/>
        <end position="129"/>
    </location>
</feature>
<comment type="similarity">
    <text evidence="2 8">Belongs to the lactate permease family.</text>
</comment>
<comment type="subcellular location">
    <subcellularLocation>
        <location evidence="1 8">Cell membrane</location>
        <topology evidence="1 8">Multi-pass membrane protein</topology>
    </subcellularLocation>
</comment>
<feature type="transmembrane region" description="Helical" evidence="8">
    <location>
        <begin position="135"/>
        <end position="154"/>
    </location>
</feature>
<dbReference type="PANTHER" id="PTHR30003">
    <property type="entry name" value="L-LACTATE PERMEASE"/>
    <property type="match status" value="1"/>
</dbReference>
<dbReference type="Pfam" id="PF02652">
    <property type="entry name" value="Lactate_perm"/>
    <property type="match status" value="1"/>
</dbReference>
<evidence type="ECO:0000313" key="9">
    <source>
        <dbReference type="EMBL" id="MBO1623928.1"/>
    </source>
</evidence>
<evidence type="ECO:0000256" key="3">
    <source>
        <dbReference type="ARBA" id="ARBA00022448"/>
    </source>
</evidence>
<keyword evidence="4 8" id="KW-1003">Cell membrane</keyword>
<feature type="transmembrane region" description="Helical" evidence="8">
    <location>
        <begin position="370"/>
        <end position="389"/>
    </location>
</feature>
<keyword evidence="3 8" id="KW-0813">Transport</keyword>
<evidence type="ECO:0000256" key="2">
    <source>
        <dbReference type="ARBA" id="ARBA00010100"/>
    </source>
</evidence>
<dbReference type="PANTHER" id="PTHR30003:SF0">
    <property type="entry name" value="GLYCOLATE PERMEASE GLCA-RELATED"/>
    <property type="match status" value="1"/>
</dbReference>
<dbReference type="RefSeq" id="WP_208016548.1">
    <property type="nucleotide sequence ID" value="NZ_JAGDQJ010000004.1"/>
</dbReference>
<organism evidence="9 10">
    <name type="scientific">Bacillus arachidis</name>
    <dbReference type="NCBI Taxonomy" id="2819290"/>
    <lineage>
        <taxon>Bacteria</taxon>
        <taxon>Bacillati</taxon>
        <taxon>Bacillota</taxon>
        <taxon>Bacilli</taxon>
        <taxon>Bacillales</taxon>
        <taxon>Bacillaceae</taxon>
        <taxon>Bacillus</taxon>
    </lineage>
</organism>
<feature type="transmembrane region" description="Helical" evidence="8">
    <location>
        <begin position="70"/>
        <end position="91"/>
    </location>
</feature>
<dbReference type="EMBL" id="JAGDQJ010000004">
    <property type="protein sequence ID" value="MBO1623928.1"/>
    <property type="molecule type" value="Genomic_DNA"/>
</dbReference>
<evidence type="ECO:0000256" key="5">
    <source>
        <dbReference type="ARBA" id="ARBA00022692"/>
    </source>
</evidence>
<evidence type="ECO:0000256" key="1">
    <source>
        <dbReference type="ARBA" id="ARBA00004651"/>
    </source>
</evidence>
<keyword evidence="5 8" id="KW-0812">Transmembrane</keyword>
<feature type="transmembrane region" description="Helical" evidence="8">
    <location>
        <begin position="304"/>
        <end position="323"/>
    </location>
</feature>
<evidence type="ECO:0000256" key="8">
    <source>
        <dbReference type="RuleBase" id="RU365092"/>
    </source>
</evidence>
<reference evidence="9 10" key="1">
    <citation type="submission" date="2021-03" db="EMBL/GenBank/DDBJ databases">
        <title>Identification of novel Bacillus strains.</title>
        <authorList>
            <person name="Xiao Z."/>
            <person name="Li Y."/>
            <person name="Shen J."/>
        </authorList>
    </citation>
    <scope>NUCLEOTIDE SEQUENCE [LARGE SCALE GENOMIC DNA]</scope>
    <source>
        <strain evidence="9 10">SY8</strain>
    </source>
</reference>
<sequence length="553" mass="59096">MGTWTQVYDPFGNIWISAAVALIPIIFFFLALAVFRMKGYVAGFITVVLTILVALFAYKMPFTMAMAATGYGFLYGLWPIAWIIVMSVFLYKISVKTGQFDIIRASVLSITNDHRLLVILIGFSFGAFLEGAAGFGAPVAITAALLAGLGLNPLYAAGLCLIANTAPVAFGAMGIPITVAGQVTGIDPHKIGQMAGHQLPFLSLFVPFFIVFLMDGFKGIKQTWPALFVAGSSFAITQFITATFLGPELPDITSALVSLVCLSLFLKVWQPKEIYQSNQENNEVAAATTVASMPKLTAGKVVKAWSPFIILTVMVVIWSQSFFKALFAPGGALESLVFKFQIPGLHNLVMKAEPIVNKPTPYEAILKLDVLSATGTAILIACIISILVLKMNAKQAVETFAETLQELKMPILSIGLVLGFAFIANYSGLSSTLALALAGTGGLFPFFSPFLGWLGVFLTGSDTSANALFSNLQAITAQQVGVKEVLLVAANTTGGVTGKMISPQSIAIACAAVGLAGKESDLFRFTVKHSLFFVVIVGIMTYVQAYYLTWMIP</sequence>
<feature type="transmembrane region" description="Helical" evidence="8">
    <location>
        <begin position="195"/>
        <end position="214"/>
    </location>
</feature>
<feature type="transmembrane region" description="Helical" evidence="8">
    <location>
        <begin position="161"/>
        <end position="183"/>
    </location>
</feature>
<dbReference type="NCBIfam" id="TIGR00795">
    <property type="entry name" value="lctP"/>
    <property type="match status" value="1"/>
</dbReference>
<feature type="transmembrane region" description="Helical" evidence="8">
    <location>
        <begin position="226"/>
        <end position="246"/>
    </location>
</feature>
<dbReference type="Proteomes" id="UP000677611">
    <property type="component" value="Unassembled WGS sequence"/>
</dbReference>
<feature type="transmembrane region" description="Helical" evidence="8">
    <location>
        <begin position="252"/>
        <end position="269"/>
    </location>
</feature>
<proteinExistence type="inferred from homology"/>
<feature type="transmembrane region" description="Helical" evidence="8">
    <location>
        <begin position="433"/>
        <end position="458"/>
    </location>
</feature>
<evidence type="ECO:0000256" key="6">
    <source>
        <dbReference type="ARBA" id="ARBA00022989"/>
    </source>
</evidence>
<comment type="function">
    <text evidence="8">Uptake of L-lactate across the membrane. Can also transport D-lactate and glycolate.</text>
</comment>
<keyword evidence="6 8" id="KW-1133">Transmembrane helix</keyword>
<dbReference type="InterPro" id="IPR003804">
    <property type="entry name" value="Lactate_perm"/>
</dbReference>
<evidence type="ECO:0000256" key="7">
    <source>
        <dbReference type="ARBA" id="ARBA00023136"/>
    </source>
</evidence>
<feature type="transmembrane region" description="Helical" evidence="8">
    <location>
        <begin position="12"/>
        <end position="33"/>
    </location>
</feature>
<keyword evidence="7 8" id="KW-0472">Membrane</keyword>
<keyword evidence="10" id="KW-1185">Reference proteome</keyword>
<feature type="transmembrane region" description="Helical" evidence="8">
    <location>
        <begin position="531"/>
        <end position="552"/>
    </location>
</feature>
<name>A0ABS3NT36_9BACI</name>
<feature type="transmembrane region" description="Helical" evidence="8">
    <location>
        <begin position="409"/>
        <end position="427"/>
    </location>
</feature>
<evidence type="ECO:0000256" key="4">
    <source>
        <dbReference type="ARBA" id="ARBA00022475"/>
    </source>
</evidence>
<feature type="transmembrane region" description="Helical" evidence="8">
    <location>
        <begin position="40"/>
        <end position="58"/>
    </location>
</feature>
<accession>A0ABS3NT36</accession>
<comment type="caution">
    <text evidence="9">The sequence shown here is derived from an EMBL/GenBank/DDBJ whole genome shotgun (WGS) entry which is preliminary data.</text>
</comment>
<evidence type="ECO:0000313" key="10">
    <source>
        <dbReference type="Proteomes" id="UP000677611"/>
    </source>
</evidence>
<protein>
    <recommendedName>
        <fullName evidence="8">L-lactate permease</fullName>
    </recommendedName>
</protein>